<dbReference type="Pfam" id="PF01288">
    <property type="entry name" value="HPPK"/>
    <property type="match status" value="1"/>
</dbReference>
<feature type="domain" description="7,8-dihydro-6-hydroxymethylpterin-pyrophosphokinase" evidence="13">
    <location>
        <begin position="88"/>
        <end position="99"/>
    </location>
</feature>
<evidence type="ECO:0000256" key="9">
    <source>
        <dbReference type="ARBA" id="ARBA00022909"/>
    </source>
</evidence>
<accession>A0ABS5V5T7</accession>
<comment type="caution">
    <text evidence="14">The sequence shown here is derived from an EMBL/GenBank/DDBJ whole genome shotgun (WGS) entry which is preliminary data.</text>
</comment>
<reference evidence="14 15" key="1">
    <citation type="submission" date="2021-05" db="EMBL/GenBank/DDBJ databases">
        <title>Shewanella sp. JM162201.</title>
        <authorList>
            <person name="Xu S."/>
            <person name="Li A."/>
        </authorList>
    </citation>
    <scope>NUCLEOTIDE SEQUENCE [LARGE SCALE GENOMIC DNA]</scope>
    <source>
        <strain evidence="14 15">JM162201</strain>
    </source>
</reference>
<keyword evidence="7" id="KW-0418">Kinase</keyword>
<evidence type="ECO:0000256" key="6">
    <source>
        <dbReference type="ARBA" id="ARBA00022741"/>
    </source>
</evidence>
<evidence type="ECO:0000259" key="13">
    <source>
        <dbReference type="PROSITE" id="PS00794"/>
    </source>
</evidence>
<evidence type="ECO:0000256" key="3">
    <source>
        <dbReference type="ARBA" id="ARBA00013253"/>
    </source>
</evidence>
<evidence type="ECO:0000256" key="10">
    <source>
        <dbReference type="ARBA" id="ARBA00029409"/>
    </source>
</evidence>
<evidence type="ECO:0000256" key="2">
    <source>
        <dbReference type="ARBA" id="ARBA00005810"/>
    </source>
</evidence>
<dbReference type="RefSeq" id="WP_214506593.1">
    <property type="nucleotide sequence ID" value="NZ_JAHEPS010000002.1"/>
</dbReference>
<evidence type="ECO:0000256" key="12">
    <source>
        <dbReference type="ARBA" id="ARBA00033413"/>
    </source>
</evidence>
<dbReference type="EC" id="2.7.6.3" evidence="3"/>
<evidence type="ECO:0000256" key="1">
    <source>
        <dbReference type="ARBA" id="ARBA00005051"/>
    </source>
</evidence>
<keyword evidence="9" id="KW-0289">Folate biosynthesis</keyword>
<evidence type="ECO:0000256" key="5">
    <source>
        <dbReference type="ARBA" id="ARBA00022679"/>
    </source>
</evidence>
<dbReference type="NCBIfam" id="TIGR01498">
    <property type="entry name" value="folK"/>
    <property type="match status" value="1"/>
</dbReference>
<organism evidence="14 15">
    <name type="scientific">Shewanella jiangmenensis</name>
    <dbReference type="NCBI Taxonomy" id="2837387"/>
    <lineage>
        <taxon>Bacteria</taxon>
        <taxon>Pseudomonadati</taxon>
        <taxon>Pseudomonadota</taxon>
        <taxon>Gammaproteobacteria</taxon>
        <taxon>Alteromonadales</taxon>
        <taxon>Shewanellaceae</taxon>
        <taxon>Shewanella</taxon>
    </lineage>
</organism>
<evidence type="ECO:0000313" key="14">
    <source>
        <dbReference type="EMBL" id="MBT1444403.1"/>
    </source>
</evidence>
<evidence type="ECO:0000256" key="8">
    <source>
        <dbReference type="ARBA" id="ARBA00022840"/>
    </source>
</evidence>
<evidence type="ECO:0000256" key="11">
    <source>
        <dbReference type="ARBA" id="ARBA00029766"/>
    </source>
</evidence>
<dbReference type="GO" id="GO:0003848">
    <property type="term" value="F:2-amino-4-hydroxy-6-hydroxymethyldihydropteridine diphosphokinase activity"/>
    <property type="evidence" value="ECO:0007669"/>
    <property type="project" value="UniProtKB-EC"/>
</dbReference>
<dbReference type="InterPro" id="IPR000550">
    <property type="entry name" value="Hppk"/>
</dbReference>
<evidence type="ECO:0000256" key="7">
    <source>
        <dbReference type="ARBA" id="ARBA00022777"/>
    </source>
</evidence>
<dbReference type="PANTHER" id="PTHR43071:SF1">
    <property type="entry name" value="2-AMINO-4-HYDROXY-6-HYDROXYMETHYLDIHYDROPTERIDINE PYROPHOSPHOKINASE"/>
    <property type="match status" value="1"/>
</dbReference>
<keyword evidence="5 14" id="KW-0808">Transferase</keyword>
<dbReference type="PANTHER" id="PTHR43071">
    <property type="entry name" value="2-AMINO-4-HYDROXY-6-HYDROXYMETHYLDIHYDROPTERIDINE PYROPHOSPHOKINASE"/>
    <property type="match status" value="1"/>
</dbReference>
<dbReference type="Gene3D" id="3.30.70.560">
    <property type="entry name" value="7,8-Dihydro-6-hydroxymethylpterin-pyrophosphokinase HPPK"/>
    <property type="match status" value="1"/>
</dbReference>
<dbReference type="PROSITE" id="PS00794">
    <property type="entry name" value="HPPK"/>
    <property type="match status" value="1"/>
</dbReference>
<protein>
    <recommendedName>
        <fullName evidence="4">2-amino-4-hydroxy-6-hydroxymethyldihydropteridine pyrophosphokinase</fullName>
        <ecNumber evidence="3">2.7.6.3</ecNumber>
    </recommendedName>
    <alternativeName>
        <fullName evidence="11">6-hydroxymethyl-7,8-dihydropterin pyrophosphokinase</fullName>
    </alternativeName>
    <alternativeName>
        <fullName evidence="12">7,8-dihydro-6-hydroxymethylpterin-pyrophosphokinase</fullName>
    </alternativeName>
</protein>
<dbReference type="EMBL" id="JAHEPS010000002">
    <property type="protein sequence ID" value="MBT1444403.1"/>
    <property type="molecule type" value="Genomic_DNA"/>
</dbReference>
<dbReference type="InterPro" id="IPR035907">
    <property type="entry name" value="Hppk_sf"/>
</dbReference>
<keyword evidence="8" id="KW-0067">ATP-binding</keyword>
<evidence type="ECO:0000313" key="15">
    <source>
        <dbReference type="Proteomes" id="UP001195903"/>
    </source>
</evidence>
<dbReference type="SUPFAM" id="SSF55083">
    <property type="entry name" value="6-hydroxymethyl-7,8-dihydropterin pyrophosphokinase, HPPK"/>
    <property type="match status" value="1"/>
</dbReference>
<name>A0ABS5V5T7_9GAMM</name>
<dbReference type="CDD" id="cd00483">
    <property type="entry name" value="HPPK"/>
    <property type="match status" value="1"/>
</dbReference>
<keyword evidence="6" id="KW-0547">Nucleotide-binding</keyword>
<proteinExistence type="inferred from homology"/>
<keyword evidence="15" id="KW-1185">Reference proteome</keyword>
<evidence type="ECO:0000256" key="4">
    <source>
        <dbReference type="ARBA" id="ARBA00016218"/>
    </source>
</evidence>
<comment type="similarity">
    <text evidence="2">Belongs to the HPPK family.</text>
</comment>
<dbReference type="Proteomes" id="UP001195903">
    <property type="component" value="Unassembled WGS sequence"/>
</dbReference>
<comment type="function">
    <text evidence="10">Catalyzes the transfer of pyrophosphate from adenosine triphosphate (ATP) to 6-hydroxymethyl-7,8-dihydropterin, an enzymatic step in folate biosynthesis pathway.</text>
</comment>
<sequence>MIRVFVALGANLDGPVAQLDRACEALLSLAAPGSFQVSPYYRSRPMGDVVQPDYVNAVASFDTELEPLALLDALQAIEASQGRERLIRWGARTLDLDLLLYGDSLIQTERLTVPHYGMKQRSFVLLPLYDLAPTLILPCGSALESLINQTMRDELHQLTQDD</sequence>
<gene>
    <name evidence="14" type="primary">folK</name>
    <name evidence="14" type="ORF">KJI95_07665</name>
</gene>
<comment type="pathway">
    <text evidence="1">Cofactor biosynthesis; tetrahydrofolate biosynthesis; 2-amino-4-hydroxy-6-hydroxymethyl-7,8-dihydropteridine diphosphate from 7,8-dihydroneopterin triphosphate: step 4/4.</text>
</comment>